<accession>A0A833R614</accession>
<organism evidence="1 2">
    <name type="scientific">Carex littledalei</name>
    <dbReference type="NCBI Taxonomy" id="544730"/>
    <lineage>
        <taxon>Eukaryota</taxon>
        <taxon>Viridiplantae</taxon>
        <taxon>Streptophyta</taxon>
        <taxon>Embryophyta</taxon>
        <taxon>Tracheophyta</taxon>
        <taxon>Spermatophyta</taxon>
        <taxon>Magnoliopsida</taxon>
        <taxon>Liliopsida</taxon>
        <taxon>Poales</taxon>
        <taxon>Cyperaceae</taxon>
        <taxon>Cyperoideae</taxon>
        <taxon>Cariceae</taxon>
        <taxon>Carex</taxon>
        <taxon>Carex subgen. Euthyceras</taxon>
    </lineage>
</organism>
<dbReference type="EMBL" id="SWLB01000004">
    <property type="protein sequence ID" value="KAF3338890.1"/>
    <property type="molecule type" value="Genomic_DNA"/>
</dbReference>
<gene>
    <name evidence="1" type="ORF">FCM35_KLT16361</name>
</gene>
<name>A0A833R614_9POAL</name>
<proteinExistence type="predicted"/>
<dbReference type="AlphaFoldDB" id="A0A833R614"/>
<dbReference type="Proteomes" id="UP000623129">
    <property type="component" value="Unassembled WGS sequence"/>
</dbReference>
<evidence type="ECO:0000313" key="2">
    <source>
        <dbReference type="Proteomes" id="UP000623129"/>
    </source>
</evidence>
<comment type="caution">
    <text evidence="1">The sequence shown here is derived from an EMBL/GenBank/DDBJ whole genome shotgun (WGS) entry which is preliminary data.</text>
</comment>
<dbReference type="OrthoDB" id="672127at2759"/>
<keyword evidence="2" id="KW-1185">Reference proteome</keyword>
<dbReference type="PANTHER" id="PTHR31170">
    <property type="entry name" value="BNAC04G53230D PROTEIN"/>
    <property type="match status" value="1"/>
</dbReference>
<reference evidence="1" key="1">
    <citation type="submission" date="2020-01" db="EMBL/GenBank/DDBJ databases">
        <title>Genome sequence of Kobresia littledalei, the first chromosome-level genome in the family Cyperaceae.</title>
        <authorList>
            <person name="Qu G."/>
        </authorList>
    </citation>
    <scope>NUCLEOTIDE SEQUENCE</scope>
    <source>
        <strain evidence="1">C.B.Clarke</strain>
        <tissue evidence="1">Leaf</tissue>
    </source>
</reference>
<evidence type="ECO:0000313" key="1">
    <source>
        <dbReference type="EMBL" id="KAF3338890.1"/>
    </source>
</evidence>
<dbReference type="Pfam" id="PF03140">
    <property type="entry name" value="DUF247"/>
    <property type="match status" value="1"/>
</dbReference>
<dbReference type="InterPro" id="IPR004158">
    <property type="entry name" value="DUF247_pln"/>
</dbReference>
<sequence length="176" mass="19878">MHRSFGEKCWDASYIRCFKNASWVEIHIHSDAPKRLRGAYVLHQRAGHIPAMCTGRKMRTSFKFPFTAAQPSVAPKRVKNANELHLTAGVTFEKREHSKGFGVTFQNGILQIPHLQLDPNQITLLANLVTFKEPKPSTERLLTSYVLLVDGLINSKKDVELLQRLGLITNNLSSTQ</sequence>
<dbReference type="PANTHER" id="PTHR31170:SF25">
    <property type="entry name" value="BNAA09G04570D PROTEIN"/>
    <property type="match status" value="1"/>
</dbReference>
<protein>
    <submittedName>
        <fullName evidence="1">Uncharacterized protein</fullName>
    </submittedName>
</protein>